<dbReference type="AlphaFoldDB" id="A0A195CX69"/>
<organism evidence="2 3">
    <name type="scientific">Cyphomyrmex costatus</name>
    <dbReference type="NCBI Taxonomy" id="456900"/>
    <lineage>
        <taxon>Eukaryota</taxon>
        <taxon>Metazoa</taxon>
        <taxon>Ecdysozoa</taxon>
        <taxon>Arthropoda</taxon>
        <taxon>Hexapoda</taxon>
        <taxon>Insecta</taxon>
        <taxon>Pterygota</taxon>
        <taxon>Neoptera</taxon>
        <taxon>Endopterygota</taxon>
        <taxon>Hymenoptera</taxon>
        <taxon>Apocrita</taxon>
        <taxon>Aculeata</taxon>
        <taxon>Formicoidea</taxon>
        <taxon>Formicidae</taxon>
        <taxon>Myrmicinae</taxon>
        <taxon>Cyphomyrmex</taxon>
    </lineage>
</organism>
<name>A0A195CX69_9HYME</name>
<dbReference type="Proteomes" id="UP000078542">
    <property type="component" value="Unassembled WGS sequence"/>
</dbReference>
<dbReference type="EMBL" id="KQ977231">
    <property type="protein sequence ID" value="KYN04754.1"/>
    <property type="molecule type" value="Genomic_DNA"/>
</dbReference>
<accession>A0A195CX69</accession>
<keyword evidence="3" id="KW-1185">Reference proteome</keyword>
<reference evidence="2 3" key="1">
    <citation type="submission" date="2016-03" db="EMBL/GenBank/DDBJ databases">
        <title>Cyphomyrmex costatus WGS genome.</title>
        <authorList>
            <person name="Nygaard S."/>
            <person name="Hu H."/>
            <person name="Boomsma J."/>
            <person name="Zhang G."/>
        </authorList>
    </citation>
    <scope>NUCLEOTIDE SEQUENCE [LARGE SCALE GENOMIC DNA]</scope>
    <source>
        <strain evidence="2">MS0001</strain>
        <tissue evidence="2">Whole body</tissue>
    </source>
</reference>
<feature type="non-terminal residue" evidence="2">
    <location>
        <position position="1"/>
    </location>
</feature>
<evidence type="ECO:0000313" key="2">
    <source>
        <dbReference type="EMBL" id="KYN04754.1"/>
    </source>
</evidence>
<evidence type="ECO:0000256" key="1">
    <source>
        <dbReference type="SAM" id="MobiDB-lite"/>
    </source>
</evidence>
<gene>
    <name evidence="2" type="ORF">ALC62_04390</name>
</gene>
<proteinExistence type="predicted"/>
<feature type="region of interest" description="Disordered" evidence="1">
    <location>
        <begin position="97"/>
        <end position="121"/>
    </location>
</feature>
<evidence type="ECO:0000313" key="3">
    <source>
        <dbReference type="Proteomes" id="UP000078542"/>
    </source>
</evidence>
<sequence>CRMCRCSGKGRSLIEGHVRERILDDARRRRGSTLFAQVSTQVCRCDGHTTFIEHRGPHVPLISILSRAGANGIDSSEQVLEDLRPPDATSDQCAIEVAEQDEEEEEKEEEKEKEKDEEEVVEEEEVVGKFPKVRNSMGAVVSENRPNGVATVAELIGSVPVRDHGEPGATVESRSPAESIYSGDLTIQKKKGSEYGIPEDFADSIRVIRRSTNLSCSDSFGGVSLAIDNNKAML</sequence>
<feature type="compositionally biased region" description="Acidic residues" evidence="1">
    <location>
        <begin position="98"/>
        <end position="121"/>
    </location>
</feature>
<protein>
    <submittedName>
        <fullName evidence="2">Uncharacterized protein</fullName>
    </submittedName>
</protein>